<keyword evidence="3" id="KW-1185">Reference proteome</keyword>
<dbReference type="RefSeq" id="WP_306841777.1">
    <property type="nucleotide sequence ID" value="NZ_JAUSRL010000002.1"/>
</dbReference>
<reference evidence="2 3" key="1">
    <citation type="submission" date="2023-07" db="EMBL/GenBank/DDBJ databases">
        <title>Sorghum-associated microbial communities from plants grown in Nebraska, USA.</title>
        <authorList>
            <person name="Schachtman D."/>
        </authorList>
    </citation>
    <scope>NUCLEOTIDE SEQUENCE [LARGE SCALE GENOMIC DNA]</scope>
    <source>
        <strain evidence="2 3">CC351</strain>
    </source>
</reference>
<feature type="chain" id="PRO_5045842178" evidence="1">
    <location>
        <begin position="23"/>
        <end position="74"/>
    </location>
</feature>
<gene>
    <name evidence="2" type="ORF">J2T04_001045</name>
</gene>
<comment type="caution">
    <text evidence="2">The sequence shown here is derived from an EMBL/GenBank/DDBJ whole genome shotgun (WGS) entry which is preliminary data.</text>
</comment>
<sequence length="74" mass="8138">MKQLLLLCAVLFLHLYSCQLKMDSTVILYSENSLIYPTISNSCYGTGGAPAGKATETALKVQVQRLEMINKALK</sequence>
<evidence type="ECO:0000313" key="3">
    <source>
        <dbReference type="Proteomes" id="UP001235513"/>
    </source>
</evidence>
<protein>
    <submittedName>
        <fullName evidence="2">Glutathionyl-hydroquinone reductase</fullName>
    </submittedName>
</protein>
<name>A0ABT9SIA6_9FLAO</name>
<keyword evidence="1" id="KW-0732">Signal</keyword>
<evidence type="ECO:0000313" key="2">
    <source>
        <dbReference type="EMBL" id="MDP9959166.1"/>
    </source>
</evidence>
<evidence type="ECO:0000256" key="1">
    <source>
        <dbReference type="SAM" id="SignalP"/>
    </source>
</evidence>
<organism evidence="2 3">
    <name type="scientific">Chryseobacterium lathyri</name>
    <dbReference type="NCBI Taxonomy" id="395933"/>
    <lineage>
        <taxon>Bacteria</taxon>
        <taxon>Pseudomonadati</taxon>
        <taxon>Bacteroidota</taxon>
        <taxon>Flavobacteriia</taxon>
        <taxon>Flavobacteriales</taxon>
        <taxon>Weeksellaceae</taxon>
        <taxon>Chryseobacterium group</taxon>
        <taxon>Chryseobacterium</taxon>
    </lineage>
</organism>
<accession>A0ABT9SIA6</accession>
<feature type="signal peptide" evidence="1">
    <location>
        <begin position="1"/>
        <end position="22"/>
    </location>
</feature>
<dbReference type="Proteomes" id="UP001235513">
    <property type="component" value="Unassembled WGS sequence"/>
</dbReference>
<dbReference type="EMBL" id="JAUSRL010000002">
    <property type="protein sequence ID" value="MDP9959166.1"/>
    <property type="molecule type" value="Genomic_DNA"/>
</dbReference>
<proteinExistence type="predicted"/>